<dbReference type="InterPro" id="IPR026590">
    <property type="entry name" value="Ssirtuin_cat_dom"/>
</dbReference>
<dbReference type="InterPro" id="IPR026591">
    <property type="entry name" value="Sirtuin_cat_small_dom_sf"/>
</dbReference>
<evidence type="ECO:0000256" key="6">
    <source>
        <dbReference type="ARBA" id="ARBA00023027"/>
    </source>
</evidence>
<keyword evidence="8" id="KW-0175">Coiled coil</keyword>
<dbReference type="InterPro" id="IPR050134">
    <property type="entry name" value="NAD-dep_sirtuin_deacylases"/>
</dbReference>
<keyword evidence="12" id="KW-1185">Reference proteome</keyword>
<dbReference type="PANTHER" id="PTHR11085:SF6">
    <property type="entry name" value="NAD-DEPENDENT PROTEIN DEACETYLASE SIRTUIN-2"/>
    <property type="match status" value="1"/>
</dbReference>
<feature type="active site" description="Proton acceptor" evidence="7">
    <location>
        <position position="146"/>
    </location>
</feature>
<keyword evidence="6" id="KW-0520">NAD</keyword>
<dbReference type="SUPFAM" id="SSF52467">
    <property type="entry name" value="DHS-like NAD/FAD-binding domain"/>
    <property type="match status" value="1"/>
</dbReference>
<feature type="binding site" evidence="7">
    <location>
        <position position="157"/>
    </location>
    <ligand>
        <name>Zn(2+)</name>
        <dbReference type="ChEBI" id="CHEBI:29105"/>
    </ligand>
</feature>
<comment type="similarity">
    <text evidence="2">Belongs to the sirtuin family. Class I subfamily.</text>
</comment>
<keyword evidence="5 7" id="KW-0862">Zinc</keyword>
<dbReference type="GO" id="GO:0005634">
    <property type="term" value="C:nucleus"/>
    <property type="evidence" value="ECO:0007669"/>
    <property type="project" value="TreeGrafter"/>
</dbReference>
<proteinExistence type="inferred from homology"/>
<evidence type="ECO:0000313" key="11">
    <source>
        <dbReference type="EMBL" id="ROW16541.1"/>
    </source>
</evidence>
<dbReference type="FunCoup" id="A0A423XJD5">
    <property type="interactions" value="426"/>
</dbReference>
<evidence type="ECO:0000313" key="12">
    <source>
        <dbReference type="Proteomes" id="UP000285146"/>
    </source>
</evidence>
<comment type="cofactor">
    <cofactor evidence="1">
        <name>Zn(2+)</name>
        <dbReference type="ChEBI" id="CHEBI:29105"/>
    </cofactor>
</comment>
<gene>
    <name evidence="11" type="ORF">VPNG_02805</name>
</gene>
<dbReference type="EMBL" id="LKEB01000005">
    <property type="protein sequence ID" value="ROW16541.1"/>
    <property type="molecule type" value="Genomic_DNA"/>
</dbReference>
<sequence>MGQDQSGLLDEGTPPKTLPERSLPAVAQYIKDGRARKVVVMTGAGLSTAAGIPDFRSPNTGLYANLARLDLPYAEAVFDISYFRENPDPFYVLAKELYPGNYSPTVSHVFIALLAKKGLLKMLFTQNIDCLERQAGVPGELIVEAHGSFAEQRCIECKTPFPDDAMKDHVFKGEVPRCRNGKCGGLVKPDIVFFGEQLPKAFHQNREVPSHADLVLVLGTSLTVQPFASLPEYAEEDTPRVLFNLERVGTFGTRRDDVLVLGDCDTGVRRLADELGWRDELEADWRRVVGEKEAERQLRSAEERGTELQGEIEDLTDRVGEGLKLDDEQGDRAGAASGGEDEASVKVEDFQAVDSGFNSEARLDALDKDDNVPTATSEAEETQEIALPGVKSDPLQHDVKKEVGVKAEVVDDEPDAPAPAADAGPKKATVEDAEEPVEQTGSLSPGTAGKSTL</sequence>
<organism evidence="11 12">
    <name type="scientific">Cytospora leucostoma</name>
    <dbReference type="NCBI Taxonomy" id="1230097"/>
    <lineage>
        <taxon>Eukaryota</taxon>
        <taxon>Fungi</taxon>
        <taxon>Dikarya</taxon>
        <taxon>Ascomycota</taxon>
        <taxon>Pezizomycotina</taxon>
        <taxon>Sordariomycetes</taxon>
        <taxon>Sordariomycetidae</taxon>
        <taxon>Diaporthales</taxon>
        <taxon>Cytosporaceae</taxon>
        <taxon>Cytospora</taxon>
    </lineage>
</organism>
<evidence type="ECO:0000256" key="8">
    <source>
        <dbReference type="SAM" id="Coils"/>
    </source>
</evidence>
<dbReference type="PROSITE" id="PS50305">
    <property type="entry name" value="SIRTUIN"/>
    <property type="match status" value="1"/>
</dbReference>
<accession>A0A423XJD5</accession>
<dbReference type="InParanoid" id="A0A423XJD5"/>
<dbReference type="GO" id="GO:0046872">
    <property type="term" value="F:metal ion binding"/>
    <property type="evidence" value="ECO:0007669"/>
    <property type="project" value="UniProtKB-KW"/>
</dbReference>
<comment type="caution">
    <text evidence="11">The sequence shown here is derived from an EMBL/GenBank/DDBJ whole genome shotgun (WGS) entry which is preliminary data.</text>
</comment>
<dbReference type="AlphaFoldDB" id="A0A423XJD5"/>
<protein>
    <recommendedName>
        <fullName evidence="10">Deacetylase sirtuin-type domain-containing protein</fullName>
    </recommendedName>
</protein>
<dbReference type="PANTHER" id="PTHR11085">
    <property type="entry name" value="NAD-DEPENDENT PROTEIN DEACYLASE SIRTUIN-5, MITOCHONDRIAL-RELATED"/>
    <property type="match status" value="1"/>
</dbReference>
<dbReference type="Proteomes" id="UP000285146">
    <property type="component" value="Unassembled WGS sequence"/>
</dbReference>
<feature type="compositionally biased region" description="Basic and acidic residues" evidence="9">
    <location>
        <begin position="361"/>
        <end position="371"/>
    </location>
</feature>
<feature type="binding site" evidence="7">
    <location>
        <position position="183"/>
    </location>
    <ligand>
        <name>Zn(2+)</name>
        <dbReference type="ChEBI" id="CHEBI:29105"/>
    </ligand>
</feature>
<feature type="domain" description="Deacetylase sirtuin-type" evidence="10">
    <location>
        <begin position="16"/>
        <end position="278"/>
    </location>
</feature>
<reference evidence="11 12" key="1">
    <citation type="submission" date="2015-09" db="EMBL/GenBank/DDBJ databases">
        <title>Host preference determinants of Valsa canker pathogens revealed by comparative genomics.</title>
        <authorList>
            <person name="Yin Z."/>
            <person name="Huang L."/>
        </authorList>
    </citation>
    <scope>NUCLEOTIDE SEQUENCE [LARGE SCALE GENOMIC DNA]</scope>
    <source>
        <strain evidence="11 12">SXYLt</strain>
    </source>
</reference>
<keyword evidence="4 7" id="KW-0479">Metal-binding</keyword>
<feature type="region of interest" description="Disordered" evidence="9">
    <location>
        <begin position="324"/>
        <end position="453"/>
    </location>
</feature>
<feature type="binding site" evidence="7">
    <location>
        <position position="154"/>
    </location>
    <ligand>
        <name>Zn(2+)</name>
        <dbReference type="ChEBI" id="CHEBI:29105"/>
    </ligand>
</feature>
<feature type="coiled-coil region" evidence="8">
    <location>
        <begin position="291"/>
        <end position="318"/>
    </location>
</feature>
<evidence type="ECO:0000256" key="2">
    <source>
        <dbReference type="ARBA" id="ARBA00006924"/>
    </source>
</evidence>
<keyword evidence="3" id="KW-0808">Transferase</keyword>
<dbReference type="STRING" id="1230097.A0A423XJD5"/>
<dbReference type="GO" id="GO:0070403">
    <property type="term" value="F:NAD+ binding"/>
    <property type="evidence" value="ECO:0007669"/>
    <property type="project" value="InterPro"/>
</dbReference>
<evidence type="ECO:0000256" key="9">
    <source>
        <dbReference type="SAM" id="MobiDB-lite"/>
    </source>
</evidence>
<dbReference type="CDD" id="cd01408">
    <property type="entry name" value="SIRT1"/>
    <property type="match status" value="1"/>
</dbReference>
<dbReference type="Gene3D" id="3.40.50.1220">
    <property type="entry name" value="TPP-binding domain"/>
    <property type="match status" value="1"/>
</dbReference>
<evidence type="ECO:0000256" key="7">
    <source>
        <dbReference type="PROSITE-ProRule" id="PRU00236"/>
    </source>
</evidence>
<evidence type="ECO:0000256" key="1">
    <source>
        <dbReference type="ARBA" id="ARBA00001947"/>
    </source>
</evidence>
<dbReference type="Pfam" id="PF02146">
    <property type="entry name" value="SIR2"/>
    <property type="match status" value="1"/>
</dbReference>
<evidence type="ECO:0000256" key="5">
    <source>
        <dbReference type="ARBA" id="ARBA00022833"/>
    </source>
</evidence>
<dbReference type="OrthoDB" id="420264at2759"/>
<feature type="compositionally biased region" description="Polar residues" evidence="9">
    <location>
        <begin position="439"/>
        <end position="453"/>
    </location>
</feature>
<feature type="region of interest" description="Disordered" evidence="9">
    <location>
        <begin position="1"/>
        <end position="20"/>
    </location>
</feature>
<evidence type="ECO:0000256" key="3">
    <source>
        <dbReference type="ARBA" id="ARBA00022679"/>
    </source>
</evidence>
<dbReference type="InterPro" id="IPR003000">
    <property type="entry name" value="Sirtuin"/>
</dbReference>
<dbReference type="Gene3D" id="3.30.1600.10">
    <property type="entry name" value="SIR2/SIRT2 'Small Domain"/>
    <property type="match status" value="1"/>
</dbReference>
<evidence type="ECO:0000256" key="4">
    <source>
        <dbReference type="ARBA" id="ARBA00022723"/>
    </source>
</evidence>
<feature type="compositionally biased region" description="Basic and acidic residues" evidence="9">
    <location>
        <begin position="394"/>
        <end position="409"/>
    </location>
</feature>
<evidence type="ECO:0000259" key="10">
    <source>
        <dbReference type="PROSITE" id="PS50305"/>
    </source>
</evidence>
<dbReference type="InterPro" id="IPR029035">
    <property type="entry name" value="DHS-like_NAD/FAD-binding_dom"/>
</dbReference>
<name>A0A423XJD5_9PEZI</name>
<feature type="binding site" evidence="7">
    <location>
        <position position="178"/>
    </location>
    <ligand>
        <name>Zn(2+)</name>
        <dbReference type="ChEBI" id="CHEBI:29105"/>
    </ligand>
</feature>
<dbReference type="GO" id="GO:0017136">
    <property type="term" value="F:histone deacetylase activity, NAD-dependent"/>
    <property type="evidence" value="ECO:0007669"/>
    <property type="project" value="TreeGrafter"/>
</dbReference>